<evidence type="ECO:0000256" key="1">
    <source>
        <dbReference type="SAM" id="MobiDB-lite"/>
    </source>
</evidence>
<dbReference type="EMBL" id="JAACJP010000003">
    <property type="protein sequence ID" value="KAF5386017.1"/>
    <property type="molecule type" value="Genomic_DNA"/>
</dbReference>
<evidence type="ECO:0000313" key="3">
    <source>
        <dbReference type="Proteomes" id="UP000565441"/>
    </source>
</evidence>
<feature type="region of interest" description="Disordered" evidence="1">
    <location>
        <begin position="1"/>
        <end position="51"/>
    </location>
</feature>
<reference evidence="2 3" key="1">
    <citation type="journal article" date="2020" name="ISME J.">
        <title>Uncovering the hidden diversity of litter-decomposition mechanisms in mushroom-forming fungi.</title>
        <authorList>
            <person name="Floudas D."/>
            <person name="Bentzer J."/>
            <person name="Ahren D."/>
            <person name="Johansson T."/>
            <person name="Persson P."/>
            <person name="Tunlid A."/>
        </authorList>
    </citation>
    <scope>NUCLEOTIDE SEQUENCE [LARGE SCALE GENOMIC DNA]</scope>
    <source>
        <strain evidence="2 3">CBS 661.87</strain>
    </source>
</reference>
<dbReference type="AlphaFoldDB" id="A0A8H5M9S4"/>
<feature type="region of interest" description="Disordered" evidence="1">
    <location>
        <begin position="571"/>
        <end position="642"/>
    </location>
</feature>
<name>A0A8H5M9S4_9AGAR</name>
<evidence type="ECO:0000313" key="2">
    <source>
        <dbReference type="EMBL" id="KAF5386017.1"/>
    </source>
</evidence>
<keyword evidence="3" id="KW-1185">Reference proteome</keyword>
<feature type="compositionally biased region" description="Polar residues" evidence="1">
    <location>
        <begin position="598"/>
        <end position="632"/>
    </location>
</feature>
<comment type="caution">
    <text evidence="2">The sequence shown here is derived from an EMBL/GenBank/DDBJ whole genome shotgun (WGS) entry which is preliminary data.</text>
</comment>
<feature type="compositionally biased region" description="Polar residues" evidence="1">
    <location>
        <begin position="1"/>
        <end position="39"/>
    </location>
</feature>
<organism evidence="2 3">
    <name type="scientific">Tricholomella constricta</name>
    <dbReference type="NCBI Taxonomy" id="117010"/>
    <lineage>
        <taxon>Eukaryota</taxon>
        <taxon>Fungi</taxon>
        <taxon>Dikarya</taxon>
        <taxon>Basidiomycota</taxon>
        <taxon>Agaricomycotina</taxon>
        <taxon>Agaricomycetes</taxon>
        <taxon>Agaricomycetidae</taxon>
        <taxon>Agaricales</taxon>
        <taxon>Tricholomatineae</taxon>
        <taxon>Lyophyllaceae</taxon>
        <taxon>Tricholomella</taxon>
    </lineage>
</organism>
<feature type="region of interest" description="Disordered" evidence="1">
    <location>
        <begin position="63"/>
        <end position="95"/>
    </location>
</feature>
<dbReference type="Proteomes" id="UP000565441">
    <property type="component" value="Unassembled WGS sequence"/>
</dbReference>
<accession>A0A8H5M9S4</accession>
<proteinExistence type="predicted"/>
<gene>
    <name evidence="2" type="ORF">D9615_002523</name>
</gene>
<dbReference type="OrthoDB" id="3033167at2759"/>
<feature type="compositionally biased region" description="Basic residues" evidence="1">
    <location>
        <begin position="67"/>
        <end position="77"/>
    </location>
</feature>
<sequence length="642" mass="69534">MAGTRRFSQISDDPTSPESSIGVFTNSRSSLGRSMNGNGRETKRRKTAGLNSRFDRMVEAMNATHHSPIKSGRRRTHTASSSSASEPPNMDAYNGLEKGCLGKGFSLIKMKPPAASSSSVTMSNVEEAGASNKISQSPQASKALPEWLCSTFSSLDAKHPLRLLLPKEPFSPQDTSIAVPFAPVDHSNSSIEAEPDSIFAFSPHQRSDAMLDDHPTNQIDVNEDAHHLLLSTGVPRSPPVDQEDTLPYQSRPPNCDHLSSALVMKPFSTSHSTSVLSSVPVHRSTFGGDQVGAQGLNILPGLDDLDFVPFSTPGPGSTLSLASDTAPQGPSPNFELYPQDCFTDMNDSALSLRISPFSTLGPTASHTTQPASSDGPSFCLPVDSCLPPYNAAPSDPAPAYSSDDIPEYSYYEDHCLTDDTGSEPPLDQLLFDASHLPNVFATPGPGYCAPRPIYFDSPIEDPSDSDPLQPGYEIDYGTIDFQWEPFNRKGIDDERRMPGTGPHHEIYDTPSLRQAVQEPELQYADDARSNFALAPEHLPSPSPFRFSSYSDPSKHVFLSPLTHELALQAEHQHTPEPQQPAPVFAPAPGIFISPLRGKSNSPPVTQTTLDETSVGLQRLTQNKRPSNSQGSDDSIESWRDVE</sequence>
<protein>
    <submittedName>
        <fullName evidence="2">Uncharacterized protein</fullName>
    </submittedName>
</protein>